<proteinExistence type="predicted"/>
<evidence type="ECO:0000313" key="4">
    <source>
        <dbReference type="Proteomes" id="UP001197114"/>
    </source>
</evidence>
<keyword evidence="4" id="KW-1185">Reference proteome</keyword>
<accession>A0ABS6YQU0</accession>
<evidence type="ECO:0000259" key="2">
    <source>
        <dbReference type="Pfam" id="PF21607"/>
    </source>
</evidence>
<dbReference type="InterPro" id="IPR049489">
    <property type="entry name" value="FabD-like_helical_ins"/>
</dbReference>
<evidence type="ECO:0000259" key="1">
    <source>
        <dbReference type="Pfam" id="PF18328"/>
    </source>
</evidence>
<dbReference type="Gene3D" id="3.20.20.70">
    <property type="entry name" value="Aldolase class I"/>
    <property type="match status" value="1"/>
</dbReference>
<dbReference type="Pfam" id="PF03060">
    <property type="entry name" value="NMO"/>
    <property type="match status" value="1"/>
</dbReference>
<dbReference type="InterPro" id="IPR040981">
    <property type="entry name" value="PfaD_N"/>
</dbReference>
<dbReference type="Proteomes" id="UP001197114">
    <property type="component" value="Unassembled WGS sequence"/>
</dbReference>
<feature type="domain" description="Fatty acid synthase subunit PfaD N-terminal" evidence="1">
    <location>
        <begin position="6"/>
        <end position="42"/>
    </location>
</feature>
<dbReference type="Pfam" id="PF18328">
    <property type="entry name" value="PfaD_N"/>
    <property type="match status" value="1"/>
</dbReference>
<feature type="domain" description="[Acyl-carrier-protein] S-malonyltransferase-like inserted helical" evidence="2">
    <location>
        <begin position="374"/>
        <end position="453"/>
    </location>
</feature>
<dbReference type="Pfam" id="PF21607">
    <property type="entry name" value="FabD_helical_ins"/>
    <property type="match status" value="1"/>
</dbReference>
<dbReference type="PANTHER" id="PTHR32332">
    <property type="entry name" value="2-NITROPROPANE DIOXYGENASE"/>
    <property type="match status" value="1"/>
</dbReference>
<dbReference type="NCBIfam" id="TIGR02814">
    <property type="entry name" value="pfaD_fam"/>
    <property type="match status" value="1"/>
</dbReference>
<dbReference type="RefSeq" id="WP_219690284.1">
    <property type="nucleotide sequence ID" value="NZ_WMBF01000228.1"/>
</dbReference>
<dbReference type="PANTHER" id="PTHR32332:SF20">
    <property type="entry name" value="2-NITROPROPANE DIOXYGENASE-LIKE PROTEIN"/>
    <property type="match status" value="1"/>
</dbReference>
<comment type="caution">
    <text evidence="3">The sequence shown here is derived from an EMBL/GenBank/DDBJ whole genome shotgun (WGS) entry which is preliminary data.</text>
</comment>
<reference evidence="3 4" key="1">
    <citation type="submission" date="2019-11" db="EMBL/GenBank/DDBJ databases">
        <authorList>
            <person name="Ay H."/>
        </authorList>
    </citation>
    <scope>NUCLEOTIDE SEQUENCE [LARGE SCALE GENOMIC DNA]</scope>
    <source>
        <strain evidence="3 4">BG9H</strain>
    </source>
</reference>
<gene>
    <name evidence="3" type="ORF">GKQ77_19900</name>
</gene>
<dbReference type="InterPro" id="IPR014179">
    <property type="entry name" value="PfaD-like_TIM-barrel"/>
</dbReference>
<evidence type="ECO:0000313" key="3">
    <source>
        <dbReference type="EMBL" id="MBW5423799.1"/>
    </source>
</evidence>
<dbReference type="SUPFAM" id="SSF51412">
    <property type="entry name" value="Inosine monophosphate dehydrogenase (IMPDH)"/>
    <property type="match status" value="1"/>
</dbReference>
<dbReference type="InterPro" id="IPR013785">
    <property type="entry name" value="Aldolase_TIM"/>
</dbReference>
<protein>
    <submittedName>
        <fullName evidence="3">PfaD family polyunsaturated fatty acid/polyketide biosynthesis protein</fullName>
    </submittedName>
</protein>
<organism evidence="3 4">
    <name type="scientific">Streptomyces anatolicus</name>
    <dbReference type="NCBI Taxonomy" id="2675858"/>
    <lineage>
        <taxon>Bacteria</taxon>
        <taxon>Bacillati</taxon>
        <taxon>Actinomycetota</taxon>
        <taxon>Actinomycetes</taxon>
        <taxon>Kitasatosporales</taxon>
        <taxon>Streptomycetaceae</taxon>
        <taxon>Streptomyces</taxon>
    </lineage>
</organism>
<name>A0ABS6YQU0_9ACTN</name>
<sequence>MRTSDHAAVRFDPVGVRALLCELDQPCFVVRQEGRIGVVAEHPGAGSGTRVLAAASPVSTRALGAPRFLARHGVRQPYMAGSMAGGISSEELVVALARSGHLASFGAAGLSAGRVEQALRRLRRELPDLPWACNLIHDPADPASERRTVDLCLHHQVACVEASAFLQPTAELVRYRAAGLRGAPDGTVHTGNRVIAKVSQPSTAEFFLRPPPAELLAELAHQGRITAEQAELAAWVALADDLTVEADSAGHTDRRPLVTQLPLIIALRDREAAAGRPGGVVGVGAAGGIGTPQAAFGAFAMGADYIVTGSVNQGCVEAGTSPAVKAMLAEAGPGDYAMAPAADMFEMGVDVQVLKRGTLFPGRAAWLYRLYREHASLEDLPASDLERLEEQILRRPVGHAWSDVAAYLAQHRPEQAALAAHTPKLRMALLFRWYLGLSSRWATQGAPDRGGDYQIWCGPAMSAFNAWARGSLWQGPDHRHAPDIARALLSGAAYHSRLAQLRFAGVGLPSLCGTYPAPGAVPAAGASPQPQGTALPSLVSLVTS</sequence>
<dbReference type="EMBL" id="WMBF01000228">
    <property type="protein sequence ID" value="MBW5423799.1"/>
    <property type="molecule type" value="Genomic_DNA"/>
</dbReference>